<protein>
    <submittedName>
        <fullName evidence="1">Uncharacterized protein</fullName>
    </submittedName>
</protein>
<accession>A0AAN7BR94</accession>
<proteinExistence type="predicted"/>
<comment type="caution">
    <text evidence="1">The sequence shown here is derived from an EMBL/GenBank/DDBJ whole genome shotgun (WGS) entry which is preliminary data.</text>
</comment>
<name>A0AAN7BR94_9PEZI</name>
<dbReference type="Proteomes" id="UP001301958">
    <property type="component" value="Unassembled WGS sequence"/>
</dbReference>
<sequence>MFQLTKHGLLDSRHVRAMFQNNRRTGVHYLKYGISSKTTGSPYLPEMQCFGAEGCTCLAYETGTRNEAEPKSNGGFTKCLAQNTHTWSTDNNSWFSTYRPLSASRITVMKCWEHDDRPCLITQYKKSVRLGPCWDIDNSTTKSKPGMAYNWLHELNPDSYKIKDKGTVNPPGFQFGTCKDPTFWSYYRAYQSGTCTRSLGRRELTMDWQFSENTRLWMHWCHAGHDMRAPDSLGPGE</sequence>
<organism evidence="1 2">
    <name type="scientific">Podospora fimiseda</name>
    <dbReference type="NCBI Taxonomy" id="252190"/>
    <lineage>
        <taxon>Eukaryota</taxon>
        <taxon>Fungi</taxon>
        <taxon>Dikarya</taxon>
        <taxon>Ascomycota</taxon>
        <taxon>Pezizomycotina</taxon>
        <taxon>Sordariomycetes</taxon>
        <taxon>Sordariomycetidae</taxon>
        <taxon>Sordariales</taxon>
        <taxon>Podosporaceae</taxon>
        <taxon>Podospora</taxon>
    </lineage>
</organism>
<evidence type="ECO:0000313" key="1">
    <source>
        <dbReference type="EMBL" id="KAK4228114.1"/>
    </source>
</evidence>
<gene>
    <name evidence="1" type="ORF">QBC38DRAFT_443169</name>
</gene>
<dbReference type="EMBL" id="MU865323">
    <property type="protein sequence ID" value="KAK4228114.1"/>
    <property type="molecule type" value="Genomic_DNA"/>
</dbReference>
<dbReference type="AlphaFoldDB" id="A0AAN7BR94"/>
<keyword evidence="2" id="KW-1185">Reference proteome</keyword>
<reference evidence="1" key="2">
    <citation type="submission" date="2023-05" db="EMBL/GenBank/DDBJ databases">
        <authorList>
            <consortium name="Lawrence Berkeley National Laboratory"/>
            <person name="Steindorff A."/>
            <person name="Hensen N."/>
            <person name="Bonometti L."/>
            <person name="Westerberg I."/>
            <person name="Brannstrom I.O."/>
            <person name="Guillou S."/>
            <person name="Cros-Aarteil S."/>
            <person name="Calhoun S."/>
            <person name="Haridas S."/>
            <person name="Kuo A."/>
            <person name="Mondo S."/>
            <person name="Pangilinan J."/>
            <person name="Riley R."/>
            <person name="Labutti K."/>
            <person name="Andreopoulos B."/>
            <person name="Lipzen A."/>
            <person name="Chen C."/>
            <person name="Yanf M."/>
            <person name="Daum C."/>
            <person name="Ng V."/>
            <person name="Clum A."/>
            <person name="Ohm R."/>
            <person name="Martin F."/>
            <person name="Silar P."/>
            <person name="Natvig D."/>
            <person name="Lalanne C."/>
            <person name="Gautier V."/>
            <person name="Ament-Velasquez S.L."/>
            <person name="Kruys A."/>
            <person name="Hutchinson M.I."/>
            <person name="Powell A.J."/>
            <person name="Barry K."/>
            <person name="Miller A.N."/>
            <person name="Grigoriev I.V."/>
            <person name="Debuchy R."/>
            <person name="Gladieux P."/>
            <person name="Thoren M.H."/>
            <person name="Johannesson H."/>
        </authorList>
    </citation>
    <scope>NUCLEOTIDE SEQUENCE</scope>
    <source>
        <strain evidence="1">CBS 990.96</strain>
    </source>
</reference>
<evidence type="ECO:0000313" key="2">
    <source>
        <dbReference type="Proteomes" id="UP001301958"/>
    </source>
</evidence>
<reference evidence="1" key="1">
    <citation type="journal article" date="2023" name="Mol. Phylogenet. Evol.">
        <title>Genome-scale phylogeny and comparative genomics of the fungal order Sordariales.</title>
        <authorList>
            <person name="Hensen N."/>
            <person name="Bonometti L."/>
            <person name="Westerberg I."/>
            <person name="Brannstrom I.O."/>
            <person name="Guillou S."/>
            <person name="Cros-Aarteil S."/>
            <person name="Calhoun S."/>
            <person name="Haridas S."/>
            <person name="Kuo A."/>
            <person name="Mondo S."/>
            <person name="Pangilinan J."/>
            <person name="Riley R."/>
            <person name="LaButti K."/>
            <person name="Andreopoulos B."/>
            <person name="Lipzen A."/>
            <person name="Chen C."/>
            <person name="Yan M."/>
            <person name="Daum C."/>
            <person name="Ng V."/>
            <person name="Clum A."/>
            <person name="Steindorff A."/>
            <person name="Ohm R.A."/>
            <person name="Martin F."/>
            <person name="Silar P."/>
            <person name="Natvig D.O."/>
            <person name="Lalanne C."/>
            <person name="Gautier V."/>
            <person name="Ament-Velasquez S.L."/>
            <person name="Kruys A."/>
            <person name="Hutchinson M.I."/>
            <person name="Powell A.J."/>
            <person name="Barry K."/>
            <person name="Miller A.N."/>
            <person name="Grigoriev I.V."/>
            <person name="Debuchy R."/>
            <person name="Gladieux P."/>
            <person name="Hiltunen Thoren M."/>
            <person name="Johannesson H."/>
        </authorList>
    </citation>
    <scope>NUCLEOTIDE SEQUENCE</scope>
    <source>
        <strain evidence="1">CBS 990.96</strain>
    </source>
</reference>